<dbReference type="OrthoDB" id="9811902at2"/>
<dbReference type="PANTHER" id="PTHR45947">
    <property type="entry name" value="SULFOQUINOVOSYL TRANSFERASE SQD2"/>
    <property type="match status" value="1"/>
</dbReference>
<evidence type="ECO:0000259" key="1">
    <source>
        <dbReference type="Pfam" id="PF00534"/>
    </source>
</evidence>
<dbReference type="PANTHER" id="PTHR45947:SF3">
    <property type="entry name" value="SULFOQUINOVOSYL TRANSFERASE SQD2"/>
    <property type="match status" value="1"/>
</dbReference>
<dbReference type="InterPro" id="IPR001296">
    <property type="entry name" value="Glyco_trans_1"/>
</dbReference>
<dbReference type="EMBL" id="BLAX01000001">
    <property type="protein sequence ID" value="GET33756.1"/>
    <property type="molecule type" value="Genomic_DNA"/>
</dbReference>
<evidence type="ECO:0000313" key="3">
    <source>
        <dbReference type="EMBL" id="GET33756.1"/>
    </source>
</evidence>
<reference evidence="3 4" key="1">
    <citation type="submission" date="2019-10" db="EMBL/GenBank/DDBJ databases">
        <title>Prolixibacter strains distinguished by the presence of nitrate reductase genes were adept at nitrate-dependent anaerobic corrosion of metallic iron and carbon steel.</title>
        <authorList>
            <person name="Iino T."/>
            <person name="Shono N."/>
            <person name="Ito K."/>
            <person name="Nakamura R."/>
            <person name="Sueoka K."/>
            <person name="Harayama S."/>
            <person name="Ohkuma M."/>
        </authorList>
    </citation>
    <scope>NUCLEOTIDE SEQUENCE [LARGE SCALE GENOMIC DNA]</scope>
    <source>
        <strain evidence="3 4">JCM 13498</strain>
    </source>
</reference>
<protein>
    <submittedName>
        <fullName evidence="3">Glycosyltransferase WbuB</fullName>
    </submittedName>
</protein>
<dbReference type="Proteomes" id="UP000391834">
    <property type="component" value="Unassembled WGS sequence"/>
</dbReference>
<feature type="domain" description="Glycosyl transferase family 1" evidence="1">
    <location>
        <begin position="218"/>
        <end position="379"/>
    </location>
</feature>
<dbReference type="GO" id="GO:0016758">
    <property type="term" value="F:hexosyltransferase activity"/>
    <property type="evidence" value="ECO:0007669"/>
    <property type="project" value="TreeGrafter"/>
</dbReference>
<evidence type="ECO:0000313" key="4">
    <source>
        <dbReference type="Proteomes" id="UP000391834"/>
    </source>
</evidence>
<organism evidence="3 4">
    <name type="scientific">Prolixibacter bellariivorans</name>
    <dbReference type="NCBI Taxonomy" id="314319"/>
    <lineage>
        <taxon>Bacteria</taxon>
        <taxon>Pseudomonadati</taxon>
        <taxon>Bacteroidota</taxon>
        <taxon>Bacteroidia</taxon>
        <taxon>Marinilabiliales</taxon>
        <taxon>Prolixibacteraceae</taxon>
        <taxon>Prolixibacter</taxon>
    </lineage>
</organism>
<dbReference type="AlphaFoldDB" id="A0A5M4B1I7"/>
<evidence type="ECO:0000259" key="2">
    <source>
        <dbReference type="Pfam" id="PF13579"/>
    </source>
</evidence>
<gene>
    <name evidence="3" type="ORF">PbJCM13498_26190</name>
</gene>
<dbReference type="InterPro" id="IPR050194">
    <property type="entry name" value="Glycosyltransferase_grp1"/>
</dbReference>
<dbReference type="Pfam" id="PF00534">
    <property type="entry name" value="Glycos_transf_1"/>
    <property type="match status" value="1"/>
</dbReference>
<proteinExistence type="predicted"/>
<dbReference type="RefSeq" id="WP_025864299.1">
    <property type="nucleotide sequence ID" value="NZ_BLAX01000001.1"/>
</dbReference>
<name>A0A5M4B1I7_9BACT</name>
<keyword evidence="3" id="KW-0808">Transferase</keyword>
<dbReference type="SUPFAM" id="SSF53756">
    <property type="entry name" value="UDP-Glycosyltransferase/glycogen phosphorylase"/>
    <property type="match status" value="1"/>
</dbReference>
<dbReference type="CDD" id="cd03794">
    <property type="entry name" value="GT4_WbuB-like"/>
    <property type="match status" value="1"/>
</dbReference>
<keyword evidence="4" id="KW-1185">Reference proteome</keyword>
<feature type="domain" description="Glycosyltransferase subfamily 4-like N-terminal" evidence="2">
    <location>
        <begin position="17"/>
        <end position="199"/>
    </location>
</feature>
<comment type="caution">
    <text evidence="3">The sequence shown here is derived from an EMBL/GenBank/DDBJ whole genome shotgun (WGS) entry which is preliminary data.</text>
</comment>
<dbReference type="InterPro" id="IPR028098">
    <property type="entry name" value="Glyco_trans_4-like_N"/>
</dbReference>
<sequence>MKILFLTDNFPPEVNAPATRTYEHCREWVKMGAEVTVITCFPNFPEGKIYAGYKNKWKAVEWIDGIKVIRVWSYITANEGFVKRTLDYISYAIRAFMAGLFIKTDLIIATSPQFFTALSGRNLAFWKRTPWIMEVRDLWPESIKTVGAMKDNWILRHFEWQERRCYKKAAKIVVVTDAFKKAIETKGVDSEKIKVVKNGANMDLYNPLPKDAELLKELQLENKIVVGYIGTHGMAHKLDFILNCAGKLENKDIHFILLGTGAEKKKLLEQHKEMKLSNVTMLNPVPKDQVKRYISILDISLINLKKSPLFHTVIPSKIFENAAMEIPILLGVEGESKGMIEQYNAGVCFDPENEKDFLEKLNALVTDKALYLQCKKGGAQLAKDYDRKVLSKKMYEIIKEVSR</sequence>
<dbReference type="Pfam" id="PF13579">
    <property type="entry name" value="Glyco_trans_4_4"/>
    <property type="match status" value="1"/>
</dbReference>
<accession>A0A5M4B1I7</accession>
<dbReference type="Gene3D" id="3.40.50.2000">
    <property type="entry name" value="Glycogen Phosphorylase B"/>
    <property type="match status" value="2"/>
</dbReference>